<evidence type="ECO:0000259" key="2">
    <source>
        <dbReference type="Pfam" id="PF01408"/>
    </source>
</evidence>
<reference evidence="4 5" key="1">
    <citation type="journal article" date="2004" name="Nucleic Acids Res.">
        <title>Genome sequence of Symbiobacterium thermophilum, an uncultivable bacterium that depends on microbial commensalism.</title>
        <authorList>
            <person name="Ueda K."/>
            <person name="Yamashita A."/>
            <person name="Ishikawa J."/>
            <person name="Shimada M."/>
            <person name="Watsuji T."/>
            <person name="Morimura K."/>
            <person name="Ikeda H."/>
            <person name="Hattori M."/>
            <person name="Beppu T."/>
        </authorList>
    </citation>
    <scope>NUCLEOTIDE SEQUENCE [LARGE SCALE GENOMIC DNA]</scope>
    <source>
        <strain evidence="5">T / IAM 14863</strain>
    </source>
</reference>
<organism evidence="4 5">
    <name type="scientific">Symbiobacterium thermophilum (strain DSM 24528 / JCM 14929 / IAM 14863 / T)</name>
    <dbReference type="NCBI Taxonomy" id="292459"/>
    <lineage>
        <taxon>Bacteria</taxon>
        <taxon>Bacillati</taxon>
        <taxon>Bacillota</taxon>
        <taxon>Clostridia</taxon>
        <taxon>Eubacteriales</taxon>
        <taxon>Symbiobacteriaceae</taxon>
        <taxon>Symbiobacterium</taxon>
    </lineage>
</organism>
<evidence type="ECO:0000313" key="4">
    <source>
        <dbReference type="EMBL" id="BAD41682.1"/>
    </source>
</evidence>
<dbReference type="InterPro" id="IPR000683">
    <property type="entry name" value="Gfo/Idh/MocA-like_OxRdtase_N"/>
</dbReference>
<dbReference type="EMBL" id="AP006840">
    <property type="protein sequence ID" value="BAD41682.1"/>
    <property type="molecule type" value="Genomic_DNA"/>
</dbReference>
<dbReference type="InterPro" id="IPR050463">
    <property type="entry name" value="Gfo/Idh/MocA_oxidrdct_glycsds"/>
</dbReference>
<evidence type="ECO:0000313" key="5">
    <source>
        <dbReference type="Proteomes" id="UP000000417"/>
    </source>
</evidence>
<accession>Q67KW4</accession>
<dbReference type="GO" id="GO:0000166">
    <property type="term" value="F:nucleotide binding"/>
    <property type="evidence" value="ECO:0007669"/>
    <property type="project" value="InterPro"/>
</dbReference>
<dbReference type="Gene3D" id="3.30.360.10">
    <property type="entry name" value="Dihydrodipicolinate Reductase, domain 2"/>
    <property type="match status" value="1"/>
</dbReference>
<dbReference type="RefSeq" id="WP_011196819.1">
    <property type="nucleotide sequence ID" value="NC_006177.1"/>
</dbReference>
<dbReference type="Gene3D" id="3.40.50.720">
    <property type="entry name" value="NAD(P)-binding Rossmann-like Domain"/>
    <property type="match status" value="1"/>
</dbReference>
<dbReference type="PANTHER" id="PTHR43818:SF11">
    <property type="entry name" value="BCDNA.GH03377"/>
    <property type="match status" value="1"/>
</dbReference>
<keyword evidence="1" id="KW-0560">Oxidoreductase</keyword>
<feature type="domain" description="GFO/IDH/MocA-like oxidoreductase" evidence="3">
    <location>
        <begin position="137"/>
        <end position="273"/>
    </location>
</feature>
<dbReference type="Pfam" id="PF01408">
    <property type="entry name" value="GFO_IDH_MocA"/>
    <property type="match status" value="1"/>
</dbReference>
<keyword evidence="5" id="KW-1185">Reference proteome</keyword>
<feature type="domain" description="Gfo/Idh/MocA-like oxidoreductase N-terminal" evidence="2">
    <location>
        <begin position="5"/>
        <end position="128"/>
    </location>
</feature>
<dbReference type="Pfam" id="PF22725">
    <property type="entry name" value="GFO_IDH_MocA_C3"/>
    <property type="match status" value="1"/>
</dbReference>
<dbReference type="InterPro" id="IPR055170">
    <property type="entry name" value="GFO_IDH_MocA-like_dom"/>
</dbReference>
<dbReference type="eggNOG" id="COG0673">
    <property type="taxonomic scope" value="Bacteria"/>
</dbReference>
<protein>
    <submittedName>
        <fullName evidence="4">Putative oxidoreductase</fullName>
    </submittedName>
</protein>
<evidence type="ECO:0000256" key="1">
    <source>
        <dbReference type="ARBA" id="ARBA00023002"/>
    </source>
</evidence>
<sequence>MKPYRIGIVGYSFGRIHAEAYRQIPFYLDVGAPIELVGVATSRPETARQAQAEAGFALATADWRELVASPDVDIIHVCTPDDLHHPIAAAALAAGKHVYCEKPLARTVAEAEDLYDRARASGRVAQIAFQMRFGSAVQAARRLIRDGTLGEITSFRLTFLHSGYEDPERPLTWRLDSARTGGGVLYDLGSHAVDLLTFLLGRPRRVMGLTRTFIKERPVATGSDRKAPVKVDDVALVTMEMEAGCVGVMEATRLATGVRRGPDLTIYGTRGSVAFNGFTNHNELNLYLKQEKVPGLSGWETINTGGRNPVPLSVAAQAAFLTAVRDGRTDAEPNFATGLQVQRVLAAVQESARTGQWVSVD</sequence>
<dbReference type="InterPro" id="IPR036291">
    <property type="entry name" value="NAD(P)-bd_dom_sf"/>
</dbReference>
<evidence type="ECO:0000259" key="3">
    <source>
        <dbReference type="Pfam" id="PF22725"/>
    </source>
</evidence>
<dbReference type="AlphaFoldDB" id="Q67KW4"/>
<dbReference type="HOGENOM" id="CLU_023194_17_0_9"/>
<dbReference type="KEGG" id="sth:STH2697"/>
<dbReference type="SUPFAM" id="SSF51735">
    <property type="entry name" value="NAD(P)-binding Rossmann-fold domains"/>
    <property type="match status" value="1"/>
</dbReference>
<dbReference type="OrthoDB" id="9815825at2"/>
<proteinExistence type="predicted"/>
<dbReference type="SUPFAM" id="SSF55347">
    <property type="entry name" value="Glyceraldehyde-3-phosphate dehydrogenase-like, C-terminal domain"/>
    <property type="match status" value="1"/>
</dbReference>
<dbReference type="GO" id="GO:0016491">
    <property type="term" value="F:oxidoreductase activity"/>
    <property type="evidence" value="ECO:0007669"/>
    <property type="project" value="UniProtKB-KW"/>
</dbReference>
<gene>
    <name evidence="4" type="ordered locus">STH2697</name>
</gene>
<dbReference type="Proteomes" id="UP000000417">
    <property type="component" value="Chromosome"/>
</dbReference>
<dbReference type="STRING" id="292459.STH2697"/>
<name>Q67KW4_SYMTH</name>
<dbReference type="PANTHER" id="PTHR43818">
    <property type="entry name" value="BCDNA.GH03377"/>
    <property type="match status" value="1"/>
</dbReference>